<dbReference type="SUPFAM" id="SSF48452">
    <property type="entry name" value="TPR-like"/>
    <property type="match status" value="1"/>
</dbReference>
<dbReference type="KEGG" id="pwn:QNH46_13600"/>
<dbReference type="InterPro" id="IPR011990">
    <property type="entry name" value="TPR-like_helical_dom_sf"/>
</dbReference>
<dbReference type="SMART" id="SM00028">
    <property type="entry name" value="TPR"/>
    <property type="match status" value="2"/>
</dbReference>
<name>A0AA95I4S7_9BACL</name>
<evidence type="ECO:0008006" key="3">
    <source>
        <dbReference type="Google" id="ProtNLM"/>
    </source>
</evidence>
<dbReference type="InterPro" id="IPR019734">
    <property type="entry name" value="TPR_rpt"/>
</dbReference>
<sequence length="138" mass="16126">MELSNETYEKIVEVCEEADSFIDEDRIEDAINKYLVALEIIPSPKKDWEASTWIYTALGDAYFINDEYEKAKDCFYNALNCPDGISNPLILLRLGESLFECDDMHKAANYLLKAYMLEGYKIFNEEDEKYFNLIKDMI</sequence>
<evidence type="ECO:0000313" key="2">
    <source>
        <dbReference type="Proteomes" id="UP001177943"/>
    </source>
</evidence>
<reference evidence="1" key="1">
    <citation type="submission" date="2023-05" db="EMBL/GenBank/DDBJ databases">
        <title>Comparative genomics of Bacillaceae isolates and their secondary metabolite potential.</title>
        <authorList>
            <person name="Song L."/>
            <person name="Nielsen L.J."/>
            <person name="Mohite O."/>
            <person name="Xu X."/>
            <person name="Weber T."/>
            <person name="Kovacs A.T."/>
        </authorList>
    </citation>
    <scope>NUCLEOTIDE SEQUENCE</scope>
    <source>
        <strain evidence="1">B2_4</strain>
    </source>
</reference>
<dbReference type="Gene3D" id="1.25.40.10">
    <property type="entry name" value="Tetratricopeptide repeat domain"/>
    <property type="match status" value="1"/>
</dbReference>
<accession>A0AA95I4S7</accession>
<dbReference type="EMBL" id="CP126084">
    <property type="protein sequence ID" value="WHX47203.1"/>
    <property type="molecule type" value="Genomic_DNA"/>
</dbReference>
<gene>
    <name evidence="1" type="ORF">QNH46_13600</name>
</gene>
<dbReference type="Proteomes" id="UP001177943">
    <property type="component" value="Chromosome"/>
</dbReference>
<dbReference type="RefSeq" id="WP_283924796.1">
    <property type="nucleotide sequence ID" value="NZ_CP126084.1"/>
</dbReference>
<dbReference type="AlphaFoldDB" id="A0AA95I4S7"/>
<protein>
    <recommendedName>
        <fullName evidence="3">Tetratricopeptide repeat protein</fullName>
    </recommendedName>
</protein>
<evidence type="ECO:0000313" key="1">
    <source>
        <dbReference type="EMBL" id="WHX47203.1"/>
    </source>
</evidence>
<organism evidence="1 2">
    <name type="scientific">Paenibacillus woosongensis</name>
    <dbReference type="NCBI Taxonomy" id="307580"/>
    <lineage>
        <taxon>Bacteria</taxon>
        <taxon>Bacillati</taxon>
        <taxon>Bacillota</taxon>
        <taxon>Bacilli</taxon>
        <taxon>Bacillales</taxon>
        <taxon>Paenibacillaceae</taxon>
        <taxon>Paenibacillus</taxon>
    </lineage>
</organism>
<proteinExistence type="predicted"/>